<evidence type="ECO:0000256" key="1">
    <source>
        <dbReference type="SAM" id="Phobius"/>
    </source>
</evidence>
<name>A0AAU8N782_9BACL</name>
<evidence type="ECO:0000313" key="2">
    <source>
        <dbReference type="EMBL" id="XCP92797.1"/>
    </source>
</evidence>
<reference evidence="2" key="1">
    <citation type="submission" date="2024-05" db="EMBL/GenBank/DDBJ databases">
        <title>Draft genome assemblies of 36 bacteria isolated from hibernating arctic ground squirrels.</title>
        <authorList>
            <person name="McKee H."/>
            <person name="Mullen L."/>
            <person name="Drown D.M."/>
            <person name="Duddleston K.N."/>
        </authorList>
    </citation>
    <scope>NUCLEOTIDE SEQUENCE</scope>
    <source>
        <strain evidence="2">AN1007</strain>
    </source>
</reference>
<gene>
    <name evidence="2" type="ORF">ABXS70_16235</name>
</gene>
<organism evidence="2">
    <name type="scientific">Paenibacillus sp. AN1007</name>
    <dbReference type="NCBI Taxonomy" id="3151385"/>
    <lineage>
        <taxon>Bacteria</taxon>
        <taxon>Bacillati</taxon>
        <taxon>Bacillota</taxon>
        <taxon>Bacilli</taxon>
        <taxon>Bacillales</taxon>
        <taxon>Paenibacillaceae</taxon>
        <taxon>Paenibacillus</taxon>
    </lineage>
</organism>
<feature type="transmembrane region" description="Helical" evidence="1">
    <location>
        <begin position="6"/>
        <end position="29"/>
    </location>
</feature>
<proteinExistence type="predicted"/>
<sequence length="148" mass="16852">MTTKGVRLSLITVSVLFIVLLSFFIFWALRPSNSTYAITGYTSSALYQDIPVPANAELIESKAYSDHPTLAFSETYELKHIGGEQGLYPPVDYFQKLHDSGWVEQNEERMGHVHMLNKGDVKIAIEIRENTFQIYLLHSDEDINQIRG</sequence>
<dbReference type="EMBL" id="CP159992">
    <property type="protein sequence ID" value="XCP92797.1"/>
    <property type="molecule type" value="Genomic_DNA"/>
</dbReference>
<dbReference type="AlphaFoldDB" id="A0AAU8N782"/>
<accession>A0AAU8N782</accession>
<keyword evidence="1" id="KW-0812">Transmembrane</keyword>
<keyword evidence="1" id="KW-1133">Transmembrane helix</keyword>
<evidence type="ECO:0008006" key="3">
    <source>
        <dbReference type="Google" id="ProtNLM"/>
    </source>
</evidence>
<keyword evidence="1" id="KW-0472">Membrane</keyword>
<protein>
    <recommendedName>
        <fullName evidence="3">DUF4830 domain-containing protein</fullName>
    </recommendedName>
</protein>
<dbReference type="RefSeq" id="WP_342555272.1">
    <property type="nucleotide sequence ID" value="NZ_CP159992.1"/>
</dbReference>